<evidence type="ECO:0000313" key="7">
    <source>
        <dbReference type="EMBL" id="TQR88681.1"/>
    </source>
</evidence>
<evidence type="ECO:0000313" key="8">
    <source>
        <dbReference type="Proteomes" id="UP000315759"/>
    </source>
</evidence>
<protein>
    <submittedName>
        <fullName evidence="7">Cellulase family glycosylhydrolase</fullName>
    </submittedName>
</protein>
<evidence type="ECO:0000256" key="2">
    <source>
        <dbReference type="ARBA" id="ARBA00023295"/>
    </source>
</evidence>
<dbReference type="Gene3D" id="3.20.20.80">
    <property type="entry name" value="Glycosidases"/>
    <property type="match status" value="1"/>
</dbReference>
<organism evidence="7 8">
    <name type="scientific">Mycolicibacterium hodleri</name>
    <dbReference type="NCBI Taxonomy" id="49897"/>
    <lineage>
        <taxon>Bacteria</taxon>
        <taxon>Bacillati</taxon>
        <taxon>Actinomycetota</taxon>
        <taxon>Actinomycetes</taxon>
        <taxon>Mycobacteriales</taxon>
        <taxon>Mycobacteriaceae</taxon>
        <taxon>Mycolicibacterium</taxon>
    </lineage>
</organism>
<dbReference type="InterPro" id="IPR017853">
    <property type="entry name" value="GH"/>
</dbReference>
<dbReference type="EMBL" id="VIFX01000001">
    <property type="protein sequence ID" value="TQR88681.1"/>
    <property type="molecule type" value="Genomic_DNA"/>
</dbReference>
<dbReference type="GO" id="GO:0000272">
    <property type="term" value="P:polysaccharide catabolic process"/>
    <property type="evidence" value="ECO:0007669"/>
    <property type="project" value="InterPro"/>
</dbReference>
<keyword evidence="5" id="KW-0812">Transmembrane</keyword>
<feature type="region of interest" description="Disordered" evidence="4">
    <location>
        <begin position="464"/>
        <end position="643"/>
    </location>
</feature>
<evidence type="ECO:0000256" key="3">
    <source>
        <dbReference type="RuleBase" id="RU361153"/>
    </source>
</evidence>
<feature type="compositionally biased region" description="Low complexity" evidence="4">
    <location>
        <begin position="612"/>
        <end position="633"/>
    </location>
</feature>
<gene>
    <name evidence="7" type="ORF">D8S82_01385</name>
</gene>
<dbReference type="Pfam" id="PF00150">
    <property type="entry name" value="Cellulase"/>
    <property type="match status" value="1"/>
</dbReference>
<feature type="compositionally biased region" description="Low complexity" evidence="4">
    <location>
        <begin position="528"/>
        <end position="553"/>
    </location>
</feature>
<keyword evidence="8" id="KW-1185">Reference proteome</keyword>
<evidence type="ECO:0000256" key="5">
    <source>
        <dbReference type="SAM" id="Phobius"/>
    </source>
</evidence>
<keyword evidence="2 3" id="KW-0326">Glycosidase</keyword>
<dbReference type="GO" id="GO:0004553">
    <property type="term" value="F:hydrolase activity, hydrolyzing O-glycosyl compounds"/>
    <property type="evidence" value="ECO:0007669"/>
    <property type="project" value="InterPro"/>
</dbReference>
<evidence type="ECO:0000259" key="6">
    <source>
        <dbReference type="Pfam" id="PF00150"/>
    </source>
</evidence>
<name>A0A544W8W5_9MYCO</name>
<evidence type="ECO:0000256" key="1">
    <source>
        <dbReference type="ARBA" id="ARBA00022801"/>
    </source>
</evidence>
<dbReference type="SUPFAM" id="SSF51445">
    <property type="entry name" value="(Trans)glycosidases"/>
    <property type="match status" value="1"/>
</dbReference>
<feature type="transmembrane region" description="Helical" evidence="5">
    <location>
        <begin position="12"/>
        <end position="30"/>
    </location>
</feature>
<feature type="domain" description="Glycoside hydrolase family 5" evidence="6">
    <location>
        <begin position="64"/>
        <end position="327"/>
    </location>
</feature>
<dbReference type="AlphaFoldDB" id="A0A544W8W5"/>
<accession>A0A544W8W5</accession>
<keyword evidence="5" id="KW-0472">Membrane</keyword>
<comment type="similarity">
    <text evidence="3">Belongs to the glycosyl hydrolase 5 (cellulase A) family.</text>
</comment>
<dbReference type="PANTHER" id="PTHR12631">
    <property type="entry name" value="ALPHA-L-IDURONIDASE"/>
    <property type="match status" value="1"/>
</dbReference>
<dbReference type="RefSeq" id="WP_142550095.1">
    <property type="nucleotide sequence ID" value="NZ_VIFX01000001.1"/>
</dbReference>
<sequence length="643" mass="66485">MKKAKQGLLKAIATRGVIAAIPVAMASAYASNLFVPVPPRMASYEYQQVAEITVSPNTVGVAASPLYGQTKAQIDQQLSEMQALGVQNIRVFVPWGLVDAFGPSQPGSLSWSLLDTVMQSAKDHGMGVLAEVDSTPPGGVAPGTPNGGNTPDPAKFAAFMSKFVTKYGETVSAYEIWNEPNGILSSNPINPAAYAALVKAAYQAIKPLDPTATVVAGAVGHVVSFGNITMDPVDFVKAMIAADPTIGQYFDALSYHPYDVSLPFSQGNIDPNSGWWASDTAFNQLKDLVKLFPTKKVWITEFGVPTYTYTDANGVVHTITQDQQEKYVADLIKNWAASFGVNAGPIFLYTGRDTATGSTNPEDNYGLWNLLGQPKEVITEFLAQWFKDHPQNGTGPTNPGQPTPVPNPLAAIVQALAKQFQAIAAQVQASVAAFAKAIAKALASIGGAPGVTTSTALALKVASVPTSDTPSAGVDEVSVEGTTSKGSKDSEGTKLSEEPEKSTATDPEKTPAVTDPVVEPADTKTPEAAEPAPSSSTEPSESGPAESGASDTPAKPDKTDTATKPDKTDTATKPDKADKPDKSVKPGKDAKPGKADAKDSSSSKNKGDKKTSSAGAGADKGSDAKGASHSPSGSGSGGGGDEG</sequence>
<proteinExistence type="inferred from homology"/>
<feature type="compositionally biased region" description="Gly residues" evidence="4">
    <location>
        <begin position="634"/>
        <end position="643"/>
    </location>
</feature>
<dbReference type="InterPro" id="IPR001547">
    <property type="entry name" value="Glyco_hydro_5"/>
</dbReference>
<feature type="compositionally biased region" description="Basic and acidic residues" evidence="4">
    <location>
        <begin position="486"/>
        <end position="509"/>
    </location>
</feature>
<evidence type="ECO:0000256" key="4">
    <source>
        <dbReference type="SAM" id="MobiDB-lite"/>
    </source>
</evidence>
<dbReference type="Proteomes" id="UP000315759">
    <property type="component" value="Unassembled WGS sequence"/>
</dbReference>
<dbReference type="PANTHER" id="PTHR12631:SF10">
    <property type="entry name" value="BETA-XYLOSIDASE-LIKE PROTEIN-RELATED"/>
    <property type="match status" value="1"/>
</dbReference>
<reference evidence="7 8" key="1">
    <citation type="submission" date="2018-10" db="EMBL/GenBank/DDBJ databases">
        <title>Draft genome of Mycobacterium hodleri strain B.</title>
        <authorList>
            <person name="Amande T.J."/>
            <person name="Mcgenity T.J."/>
        </authorList>
    </citation>
    <scope>NUCLEOTIDE SEQUENCE [LARGE SCALE GENOMIC DNA]</scope>
    <source>
        <strain evidence="7 8">B</strain>
    </source>
</reference>
<comment type="caution">
    <text evidence="7">The sequence shown here is derived from an EMBL/GenBank/DDBJ whole genome shotgun (WGS) entry which is preliminary data.</text>
</comment>
<keyword evidence="5" id="KW-1133">Transmembrane helix</keyword>
<feature type="compositionally biased region" description="Basic and acidic residues" evidence="4">
    <location>
        <begin position="554"/>
        <end position="611"/>
    </location>
</feature>
<keyword evidence="1 3" id="KW-0378">Hydrolase</keyword>
<dbReference type="InterPro" id="IPR051923">
    <property type="entry name" value="Glycosyl_Hydrolase_39"/>
</dbReference>